<dbReference type="PANTHER" id="PTHR42891:SF1">
    <property type="entry name" value="D-GLYCERO-BETA-D-MANNO-HEPTOSE-1,7-BISPHOSPHATE 7-PHOSPHATASE"/>
    <property type="match status" value="1"/>
</dbReference>
<evidence type="ECO:0000256" key="4">
    <source>
        <dbReference type="ARBA" id="ARBA00022723"/>
    </source>
</evidence>
<organism evidence="8 9">
    <name type="scientific">Brachyspira hampsonii 30446</name>
    <dbReference type="NCBI Taxonomy" id="1289135"/>
    <lineage>
        <taxon>Bacteria</taxon>
        <taxon>Pseudomonadati</taxon>
        <taxon>Spirochaetota</taxon>
        <taxon>Spirochaetia</taxon>
        <taxon>Brachyspirales</taxon>
        <taxon>Brachyspiraceae</taxon>
        <taxon>Brachyspira</taxon>
    </lineage>
</organism>
<sequence length="283" mass="33422">MYNDMENYFYEFYKKLERDSILMSLDFNTENELSENLYTIDKNYKVIKNDITNILSGYSFNNNLLIHNGKLYNKSEINDNKEYINELIYNAFNKNILYAIPLYLADDTKKINKALFLDRDGILMEDVGYIGTIDRVKIKKEFIDVVKYANEKGYITIVTTNQAGVSYNYYTNEDVNNVHKYIYDEYKKGSAIIDDFYYCPYHIKGHVEPYNILSVLRKPEAGMHLLASKKYNIDLYNSFMIGDRDSDIIKIPYLKTLLIQTDVYEIENKKNIVKIDDIYNIIK</sequence>
<dbReference type="NCBIfam" id="TIGR01662">
    <property type="entry name" value="HAD-SF-IIIA"/>
    <property type="match status" value="1"/>
</dbReference>
<evidence type="ECO:0000256" key="6">
    <source>
        <dbReference type="ARBA" id="ARBA00023277"/>
    </source>
</evidence>
<keyword evidence="5" id="KW-0378">Hydrolase</keyword>
<dbReference type="InterPro" id="IPR036412">
    <property type="entry name" value="HAD-like_sf"/>
</dbReference>
<dbReference type="GO" id="GO:0005737">
    <property type="term" value="C:cytoplasm"/>
    <property type="evidence" value="ECO:0007669"/>
    <property type="project" value="UniProtKB-SubCell"/>
</dbReference>
<protein>
    <recommendedName>
        <fullName evidence="7">D,D-heptose 1,7-bisphosphate phosphatase</fullName>
    </recommendedName>
</protein>
<dbReference type="RefSeq" id="WP_008724076.1">
    <property type="nucleotide sequence ID" value="NZ_JH994111.1"/>
</dbReference>
<evidence type="ECO:0000256" key="7">
    <source>
        <dbReference type="ARBA" id="ARBA00031828"/>
    </source>
</evidence>
<dbReference type="InterPro" id="IPR006549">
    <property type="entry name" value="HAD-SF_hydro_IIIA"/>
</dbReference>
<dbReference type="InterPro" id="IPR004446">
    <property type="entry name" value="Heptose_bisP_phosphatase"/>
</dbReference>
<dbReference type="PANTHER" id="PTHR42891">
    <property type="entry name" value="D-GLYCERO-BETA-D-MANNO-HEPTOSE-1,7-BISPHOSPHATE 7-PHOSPHATASE"/>
    <property type="match status" value="1"/>
</dbReference>
<dbReference type="SUPFAM" id="SSF56784">
    <property type="entry name" value="HAD-like"/>
    <property type="match status" value="1"/>
</dbReference>
<reference evidence="8 9" key="1">
    <citation type="submission" date="2012-07" db="EMBL/GenBank/DDBJ databases">
        <title>Genome sequence of Brachyspira sp. 30446, isolated from a pig with mucohaemorrhagic colitis.</title>
        <authorList>
            <person name="Rubin J.E."/>
            <person name="Fernando C."/>
            <person name="Harding J.C.S."/>
            <person name="Hill J.E."/>
        </authorList>
    </citation>
    <scope>NUCLEOTIDE SEQUENCE [LARGE SCALE GENOMIC DNA]</scope>
    <source>
        <strain evidence="8 9">30446</strain>
    </source>
</reference>
<keyword evidence="6" id="KW-0119">Carbohydrate metabolism</keyword>
<evidence type="ECO:0000256" key="1">
    <source>
        <dbReference type="ARBA" id="ARBA00004496"/>
    </source>
</evidence>
<dbReference type="GeneID" id="66487957"/>
<dbReference type="OrthoDB" id="9801899at2"/>
<dbReference type="GO" id="GO:0046872">
    <property type="term" value="F:metal ion binding"/>
    <property type="evidence" value="ECO:0007669"/>
    <property type="project" value="UniProtKB-KW"/>
</dbReference>
<dbReference type="Gene3D" id="3.40.50.1000">
    <property type="entry name" value="HAD superfamily/HAD-like"/>
    <property type="match status" value="1"/>
</dbReference>
<dbReference type="AlphaFoldDB" id="A0A2U4FBT0"/>
<dbReference type="NCBIfam" id="TIGR01656">
    <property type="entry name" value="Histidinol-ppas"/>
    <property type="match status" value="1"/>
</dbReference>
<name>A0A2U4FBT0_9SPIR</name>
<keyword evidence="3" id="KW-0963">Cytoplasm</keyword>
<dbReference type="Pfam" id="PF13242">
    <property type="entry name" value="Hydrolase_like"/>
    <property type="match status" value="1"/>
</dbReference>
<accession>A0A2U4FBT0</accession>
<keyword evidence="4" id="KW-0479">Metal-binding</keyword>
<evidence type="ECO:0000313" key="9">
    <source>
        <dbReference type="Proteomes" id="UP000011663"/>
    </source>
</evidence>
<evidence type="ECO:0000313" key="8">
    <source>
        <dbReference type="EMBL" id="EKV56904.1"/>
    </source>
</evidence>
<comment type="subcellular location">
    <subcellularLocation>
        <location evidence="1">Cytoplasm</location>
    </subcellularLocation>
</comment>
<dbReference type="Proteomes" id="UP000011663">
    <property type="component" value="Unassembled WGS sequence"/>
</dbReference>
<gene>
    <name evidence="8" type="ORF">A966_07694</name>
</gene>
<dbReference type="InterPro" id="IPR023214">
    <property type="entry name" value="HAD_sf"/>
</dbReference>
<evidence type="ECO:0000256" key="2">
    <source>
        <dbReference type="ARBA" id="ARBA00005628"/>
    </source>
</evidence>
<proteinExistence type="inferred from homology"/>
<dbReference type="STRING" id="1289135.A966_07694"/>
<dbReference type="GO" id="GO:0016791">
    <property type="term" value="F:phosphatase activity"/>
    <property type="evidence" value="ECO:0007669"/>
    <property type="project" value="InterPro"/>
</dbReference>
<evidence type="ECO:0000256" key="3">
    <source>
        <dbReference type="ARBA" id="ARBA00022490"/>
    </source>
</evidence>
<dbReference type="GO" id="GO:0005975">
    <property type="term" value="P:carbohydrate metabolic process"/>
    <property type="evidence" value="ECO:0007669"/>
    <property type="project" value="InterPro"/>
</dbReference>
<dbReference type="InterPro" id="IPR006543">
    <property type="entry name" value="Histidinol-phos"/>
</dbReference>
<comment type="caution">
    <text evidence="8">The sequence shown here is derived from an EMBL/GenBank/DDBJ whole genome shotgun (WGS) entry which is preliminary data.</text>
</comment>
<comment type="similarity">
    <text evidence="2">Belongs to the GmhB family.</text>
</comment>
<dbReference type="EMBL" id="ALNZ01000026">
    <property type="protein sequence ID" value="EKV56904.1"/>
    <property type="molecule type" value="Genomic_DNA"/>
</dbReference>
<evidence type="ECO:0000256" key="5">
    <source>
        <dbReference type="ARBA" id="ARBA00022801"/>
    </source>
</evidence>